<sequence length="132" mass="14145">MCGNRSPGGLRAHRHRWSLWIDGRWPQSTLRFPGGAAPREPPFVGVVRGVRSPHPRAVCRSLPASARAPGFRNTCVRTGTEGLCGGKWMVSLCPPRYAGGAAGAGRRRAPLPPSNYWPSPSAGVVSYACLKD</sequence>
<reference evidence="1" key="1">
    <citation type="submission" date="2022-11" db="EMBL/GenBank/DDBJ databases">
        <authorList>
            <person name="Petersen C."/>
        </authorList>
    </citation>
    <scope>NUCLEOTIDE SEQUENCE</scope>
    <source>
        <strain evidence="1">IBT 34128</strain>
    </source>
</reference>
<accession>A0A9W9K894</accession>
<comment type="caution">
    <text evidence="1">The sequence shown here is derived from an EMBL/GenBank/DDBJ whole genome shotgun (WGS) entry which is preliminary data.</text>
</comment>
<dbReference type="OrthoDB" id="4320931at2759"/>
<evidence type="ECO:0000313" key="1">
    <source>
        <dbReference type="EMBL" id="KAJ5096555.1"/>
    </source>
</evidence>
<gene>
    <name evidence="1" type="ORF">NUU61_005911</name>
</gene>
<dbReference type="AlphaFoldDB" id="A0A9W9K894"/>
<evidence type="ECO:0000313" key="2">
    <source>
        <dbReference type="Proteomes" id="UP001141434"/>
    </source>
</evidence>
<organism evidence="1 2">
    <name type="scientific">Penicillium alfredii</name>
    <dbReference type="NCBI Taxonomy" id="1506179"/>
    <lineage>
        <taxon>Eukaryota</taxon>
        <taxon>Fungi</taxon>
        <taxon>Dikarya</taxon>
        <taxon>Ascomycota</taxon>
        <taxon>Pezizomycotina</taxon>
        <taxon>Eurotiomycetes</taxon>
        <taxon>Eurotiomycetidae</taxon>
        <taxon>Eurotiales</taxon>
        <taxon>Aspergillaceae</taxon>
        <taxon>Penicillium</taxon>
    </lineage>
</organism>
<protein>
    <submittedName>
        <fullName evidence="1">Uncharacterized protein</fullName>
    </submittedName>
</protein>
<reference evidence="1" key="2">
    <citation type="journal article" date="2023" name="IMA Fungus">
        <title>Comparative genomic study of the Penicillium genus elucidates a diverse pangenome and 15 lateral gene transfer events.</title>
        <authorList>
            <person name="Petersen C."/>
            <person name="Sorensen T."/>
            <person name="Nielsen M.R."/>
            <person name="Sondergaard T.E."/>
            <person name="Sorensen J.L."/>
            <person name="Fitzpatrick D.A."/>
            <person name="Frisvad J.C."/>
            <person name="Nielsen K.L."/>
        </authorList>
    </citation>
    <scope>NUCLEOTIDE SEQUENCE</scope>
    <source>
        <strain evidence="1">IBT 34128</strain>
    </source>
</reference>
<keyword evidence="2" id="KW-1185">Reference proteome</keyword>
<dbReference type="Proteomes" id="UP001141434">
    <property type="component" value="Unassembled WGS sequence"/>
</dbReference>
<name>A0A9W9K894_9EURO</name>
<proteinExistence type="predicted"/>
<dbReference type="EMBL" id="JAPMSZ010000007">
    <property type="protein sequence ID" value="KAJ5096555.1"/>
    <property type="molecule type" value="Genomic_DNA"/>
</dbReference>